<gene>
    <name evidence="1" type="ORF">GALL_527940</name>
</gene>
<accession>A0A1J5P4K0</accession>
<sequence length="107" mass="11873">MATFDGLGHGIEVAGAVFTLVLDRQNCYGIKRWFKMIQGQIAAGTEVDHQLTQGSVIFYRPPDHWKMLEFQDGGANRQNCAFGCKFILYVQKLVQPGNIGLGTGRKP</sequence>
<comment type="caution">
    <text evidence="1">The sequence shown here is derived from an EMBL/GenBank/DDBJ whole genome shotgun (WGS) entry which is preliminary data.</text>
</comment>
<reference evidence="1" key="1">
    <citation type="submission" date="2016-10" db="EMBL/GenBank/DDBJ databases">
        <title>Sequence of Gallionella enrichment culture.</title>
        <authorList>
            <person name="Poehlein A."/>
            <person name="Muehling M."/>
            <person name="Daniel R."/>
        </authorList>
    </citation>
    <scope>NUCLEOTIDE SEQUENCE</scope>
</reference>
<protein>
    <submittedName>
        <fullName evidence="1">Uncharacterized protein</fullName>
    </submittedName>
</protein>
<evidence type="ECO:0000313" key="1">
    <source>
        <dbReference type="EMBL" id="OIQ65648.1"/>
    </source>
</evidence>
<dbReference type="EMBL" id="MLJW01007160">
    <property type="protein sequence ID" value="OIQ65648.1"/>
    <property type="molecule type" value="Genomic_DNA"/>
</dbReference>
<name>A0A1J5P4K0_9ZZZZ</name>
<dbReference type="AlphaFoldDB" id="A0A1J5P4K0"/>
<organism evidence="1">
    <name type="scientific">mine drainage metagenome</name>
    <dbReference type="NCBI Taxonomy" id="410659"/>
    <lineage>
        <taxon>unclassified sequences</taxon>
        <taxon>metagenomes</taxon>
        <taxon>ecological metagenomes</taxon>
    </lineage>
</organism>
<proteinExistence type="predicted"/>